<gene>
    <name evidence="1" type="ORF">NTEN_LOCUS11561</name>
</gene>
<evidence type="ECO:0000313" key="1">
    <source>
        <dbReference type="EMBL" id="CAB0006084.1"/>
    </source>
</evidence>
<reference evidence="1 2" key="1">
    <citation type="submission" date="2020-02" db="EMBL/GenBank/DDBJ databases">
        <authorList>
            <person name="Ferguson B K."/>
        </authorList>
    </citation>
    <scope>NUCLEOTIDE SEQUENCE [LARGE SCALE GENOMIC DNA]</scope>
</reference>
<feature type="non-terminal residue" evidence="1">
    <location>
        <position position="88"/>
    </location>
</feature>
<dbReference type="Proteomes" id="UP000479000">
    <property type="component" value="Unassembled WGS sequence"/>
</dbReference>
<name>A0A6H5GPT5_9HEMI</name>
<proteinExistence type="predicted"/>
<sequence length="88" mass="9984">MENVLGKKFDVEQKNGIFDLLFKICASDSILKFSSRYHDWQQRLITSDPDLGIPSPRPFQVSVSPHHICSLNGTDNRPMHQSPPGIHL</sequence>
<protein>
    <submittedName>
        <fullName evidence="1">Uncharacterized protein</fullName>
    </submittedName>
</protein>
<evidence type="ECO:0000313" key="2">
    <source>
        <dbReference type="Proteomes" id="UP000479000"/>
    </source>
</evidence>
<dbReference type="EMBL" id="CADCXU010017213">
    <property type="protein sequence ID" value="CAB0006084.1"/>
    <property type="molecule type" value="Genomic_DNA"/>
</dbReference>
<accession>A0A6H5GPT5</accession>
<organism evidence="1 2">
    <name type="scientific">Nesidiocoris tenuis</name>
    <dbReference type="NCBI Taxonomy" id="355587"/>
    <lineage>
        <taxon>Eukaryota</taxon>
        <taxon>Metazoa</taxon>
        <taxon>Ecdysozoa</taxon>
        <taxon>Arthropoda</taxon>
        <taxon>Hexapoda</taxon>
        <taxon>Insecta</taxon>
        <taxon>Pterygota</taxon>
        <taxon>Neoptera</taxon>
        <taxon>Paraneoptera</taxon>
        <taxon>Hemiptera</taxon>
        <taxon>Heteroptera</taxon>
        <taxon>Panheteroptera</taxon>
        <taxon>Cimicomorpha</taxon>
        <taxon>Miridae</taxon>
        <taxon>Dicyphina</taxon>
        <taxon>Nesidiocoris</taxon>
    </lineage>
</organism>
<keyword evidence="2" id="KW-1185">Reference proteome</keyword>
<dbReference type="AlphaFoldDB" id="A0A6H5GPT5"/>